<dbReference type="Proteomes" id="UP000256899">
    <property type="component" value="Unassembled WGS sequence"/>
</dbReference>
<reference evidence="2" key="1">
    <citation type="submission" date="2018-08" db="EMBL/GenBank/DDBJ databases">
        <title>Thalassotalea euphylliae genome.</title>
        <authorList>
            <person name="Summers S."/>
            <person name="Rice S.A."/>
            <person name="Freckelton M.L."/>
            <person name="Nedved B.T."/>
            <person name="Hadfield M.G."/>
        </authorList>
    </citation>
    <scope>NUCLEOTIDE SEQUENCE [LARGE SCALE GENOMIC DNA]</scope>
    <source>
        <strain evidence="2">H3</strain>
    </source>
</reference>
<dbReference type="AlphaFoldDB" id="A0A3E0TZ88"/>
<keyword evidence="2" id="KW-1185">Reference proteome</keyword>
<dbReference type="RefSeq" id="WP_116013133.1">
    <property type="nucleotide sequence ID" value="NZ_QUOT01000001.1"/>
</dbReference>
<comment type="caution">
    <text evidence="1">The sequence shown here is derived from an EMBL/GenBank/DDBJ whole genome shotgun (WGS) entry which is preliminary data.</text>
</comment>
<evidence type="ECO:0000313" key="1">
    <source>
        <dbReference type="EMBL" id="REL29305.1"/>
    </source>
</evidence>
<accession>A0A3E0TZ88</accession>
<name>A0A3E0TZ88_9GAMM</name>
<sequence length="140" mass="16274">MATITLTEEQRKAIKQDFENQVEMLSDEEVEVLASKINDKVNIPFVREKKEQMILVKTVKKFDRLLYRNLPNELYGLVKDSQDGISDDEAKELEATLTERLNKKFDIPYIPEIIEAKIFKLLVGFIVSAMRKNFSILHQA</sequence>
<dbReference type="EMBL" id="QUOT01000001">
    <property type="protein sequence ID" value="REL29305.1"/>
    <property type="molecule type" value="Genomic_DNA"/>
</dbReference>
<proteinExistence type="predicted"/>
<organism evidence="1 2">
    <name type="scientific">Thalassotalea euphylliae</name>
    <dbReference type="NCBI Taxonomy" id="1655234"/>
    <lineage>
        <taxon>Bacteria</taxon>
        <taxon>Pseudomonadati</taxon>
        <taxon>Pseudomonadota</taxon>
        <taxon>Gammaproteobacteria</taxon>
        <taxon>Alteromonadales</taxon>
        <taxon>Colwelliaceae</taxon>
        <taxon>Thalassotalea</taxon>
    </lineage>
</organism>
<protein>
    <submittedName>
        <fullName evidence="1">Uncharacterized protein</fullName>
    </submittedName>
</protein>
<evidence type="ECO:0000313" key="2">
    <source>
        <dbReference type="Proteomes" id="UP000256899"/>
    </source>
</evidence>
<gene>
    <name evidence="1" type="ORF">DXX94_00355</name>
</gene>